<dbReference type="EMBL" id="JACOOY010000022">
    <property type="protein sequence ID" value="MBC5666225.1"/>
    <property type="molecule type" value="Genomic_DNA"/>
</dbReference>
<proteinExistence type="predicted"/>
<comment type="caution">
    <text evidence="1">The sequence shown here is derived from an EMBL/GenBank/DDBJ whole genome shotgun (WGS) entry which is preliminary data.</text>
</comment>
<evidence type="ECO:0000313" key="2">
    <source>
        <dbReference type="Proteomes" id="UP000647235"/>
    </source>
</evidence>
<reference evidence="1 2" key="1">
    <citation type="submission" date="2020-08" db="EMBL/GenBank/DDBJ databases">
        <title>Genome public.</title>
        <authorList>
            <person name="Liu C."/>
            <person name="Sun Q."/>
        </authorList>
    </citation>
    <scope>NUCLEOTIDE SEQUENCE [LARGE SCALE GENOMIC DNA]</scope>
    <source>
        <strain evidence="1 2">NSJ-36</strain>
    </source>
</reference>
<sequence length="132" mass="15398">MRKKSFYIAEENEKILNELQAKLGFTTSSQVINYLLSKENEAWEEKIAIAVRKELEQNYLQKERMKWAVQTAEQNSIVLLDAVNTILHSKQLSTCIGCDFAPSPVISQSRKNLKDKIQHFKQKSDERKRLKK</sequence>
<evidence type="ECO:0000313" key="1">
    <source>
        <dbReference type="EMBL" id="MBC5666225.1"/>
    </source>
</evidence>
<organism evidence="1 2">
    <name type="scientific">Dorea hominis</name>
    <dbReference type="NCBI Taxonomy" id="2763040"/>
    <lineage>
        <taxon>Bacteria</taxon>
        <taxon>Bacillati</taxon>
        <taxon>Bacillota</taxon>
        <taxon>Clostridia</taxon>
        <taxon>Lachnospirales</taxon>
        <taxon>Lachnospiraceae</taxon>
        <taxon>Dorea</taxon>
    </lineage>
</organism>
<gene>
    <name evidence="1" type="ORF">H8S07_13390</name>
</gene>
<keyword evidence="2" id="KW-1185">Reference proteome</keyword>
<dbReference type="RefSeq" id="WP_117538450.1">
    <property type="nucleotide sequence ID" value="NZ_JACOOY010000022.1"/>
</dbReference>
<accession>A0ABR7F0F1</accession>
<protein>
    <submittedName>
        <fullName evidence="1">Uncharacterized protein</fullName>
    </submittedName>
</protein>
<dbReference type="Proteomes" id="UP000647235">
    <property type="component" value="Unassembled WGS sequence"/>
</dbReference>
<name>A0ABR7F0F1_9FIRM</name>